<comment type="caution">
    <text evidence="1">The sequence shown here is derived from an EMBL/GenBank/DDBJ whole genome shotgun (WGS) entry which is preliminary data.</text>
</comment>
<gene>
    <name evidence="1" type="ORF">CTEN210_17307</name>
</gene>
<proteinExistence type="predicted"/>
<reference evidence="1 2" key="1">
    <citation type="journal article" date="2021" name="Sci. Rep.">
        <title>The genome of the diatom Chaetoceros tenuissimus carries an ancient integrated fragment of an extant virus.</title>
        <authorList>
            <person name="Hongo Y."/>
            <person name="Kimura K."/>
            <person name="Takaki Y."/>
            <person name="Yoshida Y."/>
            <person name="Baba S."/>
            <person name="Kobayashi G."/>
            <person name="Nagasaki K."/>
            <person name="Hano T."/>
            <person name="Tomaru Y."/>
        </authorList>
    </citation>
    <scope>NUCLEOTIDE SEQUENCE [LARGE SCALE GENOMIC DNA]</scope>
    <source>
        <strain evidence="1 2">NIES-3715</strain>
    </source>
</reference>
<name>A0AAD3DCL9_9STRA</name>
<organism evidence="1 2">
    <name type="scientific">Chaetoceros tenuissimus</name>
    <dbReference type="NCBI Taxonomy" id="426638"/>
    <lineage>
        <taxon>Eukaryota</taxon>
        <taxon>Sar</taxon>
        <taxon>Stramenopiles</taxon>
        <taxon>Ochrophyta</taxon>
        <taxon>Bacillariophyta</taxon>
        <taxon>Coscinodiscophyceae</taxon>
        <taxon>Chaetocerotophycidae</taxon>
        <taxon>Chaetocerotales</taxon>
        <taxon>Chaetocerotaceae</taxon>
        <taxon>Chaetoceros</taxon>
    </lineage>
</organism>
<protein>
    <recommendedName>
        <fullName evidence="3">ATP synthase assembly factor FMC1, mitochondrial</fullName>
    </recommendedName>
</protein>
<accession>A0AAD3DCL9</accession>
<evidence type="ECO:0008006" key="3">
    <source>
        <dbReference type="Google" id="ProtNLM"/>
    </source>
</evidence>
<sequence length="118" mass="13314">MTAAKTPPIHVLRRLLRHIRTAPKLEMPKAKAEAAVNAFNQHPLYQQVMSQYRANQFAPPAQADALRKMAFDMITLKDDLRERRKLHKLDGGAEVKLSPKELSRLAAHRAGLELPETA</sequence>
<dbReference type="AlphaFoldDB" id="A0AAD3DCL9"/>
<evidence type="ECO:0000313" key="1">
    <source>
        <dbReference type="EMBL" id="GFH60831.1"/>
    </source>
</evidence>
<dbReference type="EMBL" id="BLLK01000069">
    <property type="protein sequence ID" value="GFH60831.1"/>
    <property type="molecule type" value="Genomic_DNA"/>
</dbReference>
<keyword evidence="2" id="KW-1185">Reference proteome</keyword>
<dbReference type="Proteomes" id="UP001054902">
    <property type="component" value="Unassembled WGS sequence"/>
</dbReference>
<evidence type="ECO:0000313" key="2">
    <source>
        <dbReference type="Proteomes" id="UP001054902"/>
    </source>
</evidence>